<reference evidence="2" key="1">
    <citation type="journal article" date="2019" name="Int. J. Syst. Evol. Microbiol.">
        <title>The Global Catalogue of Microorganisms (GCM) 10K type strain sequencing project: providing services to taxonomists for standard genome sequencing and annotation.</title>
        <authorList>
            <consortium name="The Broad Institute Genomics Platform"/>
            <consortium name="The Broad Institute Genome Sequencing Center for Infectious Disease"/>
            <person name="Wu L."/>
            <person name="Ma J."/>
        </authorList>
    </citation>
    <scope>NUCLEOTIDE SEQUENCE [LARGE SCALE GENOMIC DNA]</scope>
    <source>
        <strain evidence="2">CCUG 59129</strain>
    </source>
</reference>
<dbReference type="Gene3D" id="3.40.50.720">
    <property type="entry name" value="NAD(P)-binding Rossmann-like Domain"/>
    <property type="match status" value="1"/>
</dbReference>
<gene>
    <name evidence="1" type="ORF">ACFQ2I_10640</name>
</gene>
<dbReference type="PANTHER" id="PTHR13812:SF19">
    <property type="entry name" value="KETIMINE REDUCTASE MU-CRYSTALLIN"/>
    <property type="match status" value="1"/>
</dbReference>
<proteinExistence type="predicted"/>
<dbReference type="InterPro" id="IPR003462">
    <property type="entry name" value="ODC_Mu_crystall"/>
</dbReference>
<sequence>MKRIGTDWQALLQEIEEAVRLLDNGDCAQPLKPYLRYGDPRNRIIAMPAYVGGAVHTAGLKWIASFPDNLRQGLPRAHSVTILNDADSGAPFALLHGALVSAVRTAAVSGVMLRRYADIHPAPAALRIGIIGWGPIGRLHLEMCAALFPDAVSQVLIHDIRPVDLELVPPSLQAVTSIADSWLSLYRQCSVVITCTASHSRYVNVPPRPGSLLLHVSLRDYEAEALQSVAHIVVDDWTEVCRENTDIEQLHLLHGLKEEDTLSLRDVVCRNALSVVLTDPGKESVLFAPMGMAVFDIAVAGWFVRESRRLNIGLSLE</sequence>
<evidence type="ECO:0000313" key="2">
    <source>
        <dbReference type="Proteomes" id="UP001596989"/>
    </source>
</evidence>
<dbReference type="PIRSF" id="PIRSF001439">
    <property type="entry name" value="CryM"/>
    <property type="match status" value="1"/>
</dbReference>
<accession>A0ABW3HQL6</accession>
<evidence type="ECO:0000313" key="1">
    <source>
        <dbReference type="EMBL" id="MFD0959848.1"/>
    </source>
</evidence>
<dbReference type="EMBL" id="JBHTJZ010000011">
    <property type="protein sequence ID" value="MFD0959848.1"/>
    <property type="molecule type" value="Genomic_DNA"/>
</dbReference>
<name>A0ABW3HQL6_9BACL</name>
<dbReference type="PANTHER" id="PTHR13812">
    <property type="entry name" value="KETIMINE REDUCTASE MU-CRYSTALLIN"/>
    <property type="match status" value="1"/>
</dbReference>
<dbReference type="SUPFAM" id="SSF51735">
    <property type="entry name" value="NAD(P)-binding Rossmann-fold domains"/>
    <property type="match status" value="1"/>
</dbReference>
<dbReference type="Gene3D" id="3.30.1780.10">
    <property type="entry name" value="ornithine cyclodeaminase, domain 1"/>
    <property type="match status" value="1"/>
</dbReference>
<organism evidence="1 2">
    <name type="scientific">Paenibacillus chungangensis</name>
    <dbReference type="NCBI Taxonomy" id="696535"/>
    <lineage>
        <taxon>Bacteria</taxon>
        <taxon>Bacillati</taxon>
        <taxon>Bacillota</taxon>
        <taxon>Bacilli</taxon>
        <taxon>Bacillales</taxon>
        <taxon>Paenibacillaceae</taxon>
        <taxon>Paenibacillus</taxon>
    </lineage>
</organism>
<keyword evidence="2" id="KW-1185">Reference proteome</keyword>
<comment type="caution">
    <text evidence="1">The sequence shown here is derived from an EMBL/GenBank/DDBJ whole genome shotgun (WGS) entry which is preliminary data.</text>
</comment>
<dbReference type="Proteomes" id="UP001596989">
    <property type="component" value="Unassembled WGS sequence"/>
</dbReference>
<dbReference type="InterPro" id="IPR023401">
    <property type="entry name" value="ODC_N"/>
</dbReference>
<dbReference type="InterPro" id="IPR036291">
    <property type="entry name" value="NAD(P)-bd_dom_sf"/>
</dbReference>
<dbReference type="RefSeq" id="WP_377564126.1">
    <property type="nucleotide sequence ID" value="NZ_JBHTJZ010000011.1"/>
</dbReference>
<protein>
    <submittedName>
        <fullName evidence="1">2,3-diaminopropionate biosynthesis protein SbnB</fullName>
    </submittedName>
</protein>
<dbReference type="Pfam" id="PF02423">
    <property type="entry name" value="OCD_Mu_crystall"/>
    <property type="match status" value="1"/>
</dbReference>